<dbReference type="SMART" id="SM00116">
    <property type="entry name" value="CBS"/>
    <property type="match status" value="2"/>
</dbReference>
<organism evidence="4 5">
    <name type="scientific">Filimonas effusa</name>
    <dbReference type="NCBI Taxonomy" id="2508721"/>
    <lineage>
        <taxon>Bacteria</taxon>
        <taxon>Pseudomonadati</taxon>
        <taxon>Bacteroidota</taxon>
        <taxon>Chitinophagia</taxon>
        <taxon>Chitinophagales</taxon>
        <taxon>Chitinophagaceae</taxon>
        <taxon>Filimonas</taxon>
    </lineage>
</organism>
<dbReference type="InterPro" id="IPR000644">
    <property type="entry name" value="CBS_dom"/>
</dbReference>
<dbReference type="Proteomes" id="UP000290545">
    <property type="component" value="Unassembled WGS sequence"/>
</dbReference>
<comment type="caution">
    <text evidence="4">The sequence shown here is derived from an EMBL/GenBank/DDBJ whole genome shotgun (WGS) entry which is preliminary data.</text>
</comment>
<reference evidence="4 5" key="1">
    <citation type="submission" date="2019-01" db="EMBL/GenBank/DDBJ databases">
        <title>Filimonas sp. strain TTM-71.</title>
        <authorList>
            <person name="Chen W.-M."/>
        </authorList>
    </citation>
    <scope>NUCLEOTIDE SEQUENCE [LARGE SCALE GENOMIC DNA]</scope>
    <source>
        <strain evidence="4 5">TTM-71</strain>
    </source>
</reference>
<feature type="domain" description="CBS" evidence="3">
    <location>
        <begin position="76"/>
        <end position="131"/>
    </location>
</feature>
<dbReference type="CDD" id="cd04623">
    <property type="entry name" value="CBS_pair_bac_euk"/>
    <property type="match status" value="1"/>
</dbReference>
<dbReference type="RefSeq" id="WP_129003769.1">
    <property type="nucleotide sequence ID" value="NZ_SDHZ01000002.1"/>
</dbReference>
<dbReference type="PANTHER" id="PTHR43080">
    <property type="entry name" value="CBS DOMAIN-CONTAINING PROTEIN CBSX3, MITOCHONDRIAL"/>
    <property type="match status" value="1"/>
</dbReference>
<dbReference type="Gene3D" id="3.10.580.10">
    <property type="entry name" value="CBS-domain"/>
    <property type="match status" value="1"/>
</dbReference>
<dbReference type="InterPro" id="IPR044725">
    <property type="entry name" value="CBSX3_CBS_dom"/>
</dbReference>
<dbReference type="Pfam" id="PF00571">
    <property type="entry name" value="CBS"/>
    <property type="match status" value="2"/>
</dbReference>
<gene>
    <name evidence="4" type="ORF">ESB13_12515</name>
</gene>
<proteinExistence type="predicted"/>
<evidence type="ECO:0000256" key="1">
    <source>
        <dbReference type="ARBA" id="ARBA00023122"/>
    </source>
</evidence>
<dbReference type="EMBL" id="SDHZ01000002">
    <property type="protein sequence ID" value="RXK82945.1"/>
    <property type="molecule type" value="Genomic_DNA"/>
</dbReference>
<dbReference type="PROSITE" id="PS51371">
    <property type="entry name" value="CBS"/>
    <property type="match status" value="2"/>
</dbReference>
<name>A0A4Q1D3J1_9BACT</name>
<protein>
    <submittedName>
        <fullName evidence="4">CBS domain-containing protein</fullName>
    </submittedName>
</protein>
<keyword evidence="5" id="KW-1185">Reference proteome</keyword>
<dbReference type="PANTHER" id="PTHR43080:SF2">
    <property type="entry name" value="CBS DOMAIN-CONTAINING PROTEIN"/>
    <property type="match status" value="1"/>
</dbReference>
<evidence type="ECO:0000256" key="2">
    <source>
        <dbReference type="PROSITE-ProRule" id="PRU00703"/>
    </source>
</evidence>
<dbReference type="OrthoDB" id="9802114at2"/>
<dbReference type="SUPFAM" id="SSF54631">
    <property type="entry name" value="CBS-domain pair"/>
    <property type="match status" value="1"/>
</dbReference>
<accession>A0A4Q1D3J1</accession>
<dbReference type="AlphaFoldDB" id="A0A4Q1D3J1"/>
<keyword evidence="1 2" id="KW-0129">CBS domain</keyword>
<evidence type="ECO:0000313" key="4">
    <source>
        <dbReference type="EMBL" id="RXK82945.1"/>
    </source>
</evidence>
<feature type="domain" description="CBS" evidence="3">
    <location>
        <begin position="8"/>
        <end position="67"/>
    </location>
</feature>
<evidence type="ECO:0000259" key="3">
    <source>
        <dbReference type="PROSITE" id="PS51371"/>
    </source>
</evidence>
<sequence length="144" mass="16170">MKKVMHIFSRKGRHTVSVSPDTTVLEALRLMSDKNTGSVVIMDNGEYLGLVTERDYSRKVVLMGKSSNETRVASIMTTNLPTVTEDTSVEECMQLMSNRNARYLPVFNGNNYVGIISIHDVVRETISAQQETIDHLHSFIYSNG</sequence>
<evidence type="ECO:0000313" key="5">
    <source>
        <dbReference type="Proteomes" id="UP000290545"/>
    </source>
</evidence>
<dbReference type="InterPro" id="IPR046342">
    <property type="entry name" value="CBS_dom_sf"/>
</dbReference>
<dbReference type="InterPro" id="IPR051257">
    <property type="entry name" value="Diverse_CBS-Domain"/>
</dbReference>